<dbReference type="InterPro" id="IPR014710">
    <property type="entry name" value="RmlC-like_jellyroll"/>
</dbReference>
<dbReference type="EMBL" id="CAFBLP010000151">
    <property type="protein sequence ID" value="CAB4896908.1"/>
    <property type="molecule type" value="Genomic_DNA"/>
</dbReference>
<accession>A0A6J7FSB5</accession>
<dbReference type="AlphaFoldDB" id="A0A6J7FSB5"/>
<evidence type="ECO:0000313" key="1">
    <source>
        <dbReference type="EMBL" id="CAB4896908.1"/>
    </source>
</evidence>
<dbReference type="PANTHER" id="PTHR21047">
    <property type="entry name" value="DTDP-6-DEOXY-D-GLUCOSE-3,5 EPIMERASE"/>
    <property type="match status" value="1"/>
</dbReference>
<gene>
    <name evidence="1" type="ORF">UFOPK3376_03201</name>
</gene>
<dbReference type="Gene3D" id="2.60.120.10">
    <property type="entry name" value="Jelly Rolls"/>
    <property type="match status" value="1"/>
</dbReference>
<organism evidence="1">
    <name type="scientific">freshwater metagenome</name>
    <dbReference type="NCBI Taxonomy" id="449393"/>
    <lineage>
        <taxon>unclassified sequences</taxon>
        <taxon>metagenomes</taxon>
        <taxon>ecological metagenomes</taxon>
    </lineage>
</organism>
<dbReference type="InterPro" id="IPR011051">
    <property type="entry name" value="RmlC_Cupin_sf"/>
</dbReference>
<dbReference type="GO" id="GO:0000271">
    <property type="term" value="P:polysaccharide biosynthetic process"/>
    <property type="evidence" value="ECO:0007669"/>
    <property type="project" value="TreeGrafter"/>
</dbReference>
<dbReference type="GO" id="GO:0005829">
    <property type="term" value="C:cytosol"/>
    <property type="evidence" value="ECO:0007669"/>
    <property type="project" value="TreeGrafter"/>
</dbReference>
<reference evidence="1" key="1">
    <citation type="submission" date="2020-05" db="EMBL/GenBank/DDBJ databases">
        <authorList>
            <person name="Chiriac C."/>
            <person name="Salcher M."/>
            <person name="Ghai R."/>
            <person name="Kavagutti S V."/>
        </authorList>
    </citation>
    <scope>NUCLEOTIDE SEQUENCE</scope>
</reference>
<dbReference type="SUPFAM" id="SSF51182">
    <property type="entry name" value="RmlC-like cupins"/>
    <property type="match status" value="1"/>
</dbReference>
<dbReference type="GO" id="GO:0019305">
    <property type="term" value="P:dTDP-rhamnose biosynthetic process"/>
    <property type="evidence" value="ECO:0007669"/>
    <property type="project" value="TreeGrafter"/>
</dbReference>
<dbReference type="GO" id="GO:0008830">
    <property type="term" value="F:dTDP-4-dehydrorhamnose 3,5-epimerase activity"/>
    <property type="evidence" value="ECO:0007669"/>
    <property type="project" value="InterPro"/>
</dbReference>
<sequence length="196" mass="21418">MAVLLLAVFEATIVERVNLISDVITRSFVTHPDMRGELTEVYRASWGACNAPVQFNLVRSEPGVMRGLHMHRFHADQVMMVSGRALIGLVDYRPDSPTFGVADVVALQDSDQMVAIPVGVAHGFWIPAGGLMLYGLDVEWSTADELQCRWDDPDVHIPWSRYGDPHPADTEGGPLLSARDRAAGTLATMLADFASS</sequence>
<proteinExistence type="predicted"/>
<dbReference type="PANTHER" id="PTHR21047:SF2">
    <property type="entry name" value="THYMIDINE DIPHOSPHO-4-KETO-RHAMNOSE 3,5-EPIMERASE"/>
    <property type="match status" value="1"/>
</dbReference>
<dbReference type="InterPro" id="IPR000888">
    <property type="entry name" value="RmlC-like"/>
</dbReference>
<protein>
    <submittedName>
        <fullName evidence="1">Unannotated protein</fullName>
    </submittedName>
</protein>
<dbReference type="Pfam" id="PF00908">
    <property type="entry name" value="dTDP_sugar_isom"/>
    <property type="match status" value="1"/>
</dbReference>
<name>A0A6J7FSB5_9ZZZZ</name>